<keyword evidence="1" id="KW-0472">Membrane</keyword>
<comment type="caution">
    <text evidence="2">The sequence shown here is derived from an EMBL/GenBank/DDBJ whole genome shotgun (WGS) entry which is preliminary data.</text>
</comment>
<accession>A0A1C7M9V5</accession>
<dbReference type="AlphaFoldDB" id="A0A1C7M9V5"/>
<keyword evidence="1" id="KW-0812">Transmembrane</keyword>
<dbReference type="OrthoDB" id="5620at2759"/>
<feature type="transmembrane region" description="Helical" evidence="1">
    <location>
        <begin position="29"/>
        <end position="47"/>
    </location>
</feature>
<dbReference type="STRING" id="5627.A0A1C7M9V5"/>
<feature type="transmembrane region" description="Helical" evidence="1">
    <location>
        <begin position="6"/>
        <end position="22"/>
    </location>
</feature>
<organism evidence="2 3">
    <name type="scientific">Grifola frondosa</name>
    <name type="common">Maitake</name>
    <name type="synonym">Polyporus frondosus</name>
    <dbReference type="NCBI Taxonomy" id="5627"/>
    <lineage>
        <taxon>Eukaryota</taxon>
        <taxon>Fungi</taxon>
        <taxon>Dikarya</taxon>
        <taxon>Basidiomycota</taxon>
        <taxon>Agaricomycotina</taxon>
        <taxon>Agaricomycetes</taxon>
        <taxon>Polyporales</taxon>
        <taxon>Grifolaceae</taxon>
        <taxon>Grifola</taxon>
    </lineage>
</organism>
<gene>
    <name evidence="2" type="ORF">A0H81_06354</name>
</gene>
<evidence type="ECO:0000313" key="3">
    <source>
        <dbReference type="Proteomes" id="UP000092993"/>
    </source>
</evidence>
<keyword evidence="3" id="KW-1185">Reference proteome</keyword>
<sequence length="82" mass="9225">MSAYPAFLMGTLCIVGGITGFVRTRAYPPWSQVLALVLFTFGVLTAFETELRTGLRVLLVLLRCCFCLSAYYYGKTVYLLRQ</sequence>
<evidence type="ECO:0000256" key="1">
    <source>
        <dbReference type="SAM" id="Phobius"/>
    </source>
</evidence>
<evidence type="ECO:0000313" key="2">
    <source>
        <dbReference type="EMBL" id="OBZ73671.1"/>
    </source>
</evidence>
<protein>
    <submittedName>
        <fullName evidence="2">Uncharacterized protein</fullName>
    </submittedName>
</protein>
<dbReference type="Proteomes" id="UP000092993">
    <property type="component" value="Unassembled WGS sequence"/>
</dbReference>
<proteinExistence type="predicted"/>
<dbReference type="EMBL" id="LUGG01000006">
    <property type="protein sequence ID" value="OBZ73671.1"/>
    <property type="molecule type" value="Genomic_DNA"/>
</dbReference>
<reference evidence="2 3" key="1">
    <citation type="submission" date="2016-03" db="EMBL/GenBank/DDBJ databases">
        <title>Whole genome sequencing of Grifola frondosa 9006-11.</title>
        <authorList>
            <person name="Min B."/>
            <person name="Park H."/>
            <person name="Kim J.-G."/>
            <person name="Cho H."/>
            <person name="Oh Y.-L."/>
            <person name="Kong W.-S."/>
            <person name="Choi I.-G."/>
        </authorList>
    </citation>
    <scope>NUCLEOTIDE SEQUENCE [LARGE SCALE GENOMIC DNA]</scope>
    <source>
        <strain evidence="2 3">9006-11</strain>
    </source>
</reference>
<keyword evidence="1" id="KW-1133">Transmembrane helix</keyword>
<feature type="transmembrane region" description="Helical" evidence="1">
    <location>
        <begin position="53"/>
        <end position="73"/>
    </location>
</feature>
<name>A0A1C7M9V5_GRIFR</name>